<gene>
    <name evidence="10" type="ORF">N1032_13345</name>
</gene>
<accession>A0ABT2H466</accession>
<evidence type="ECO:0000256" key="8">
    <source>
        <dbReference type="ARBA" id="ARBA00023136"/>
    </source>
</evidence>
<dbReference type="Gene3D" id="3.40.50.300">
    <property type="entry name" value="P-loop containing nucleotide triphosphate hydrolases"/>
    <property type="match status" value="2"/>
</dbReference>
<evidence type="ECO:0000313" key="10">
    <source>
        <dbReference type="EMBL" id="MCS5734723.1"/>
    </source>
</evidence>
<dbReference type="InterPro" id="IPR003439">
    <property type="entry name" value="ABC_transporter-like_ATP-bd"/>
</dbReference>
<keyword evidence="4" id="KW-0677">Repeat</keyword>
<dbReference type="PROSITE" id="PS00211">
    <property type="entry name" value="ABC_TRANSPORTER_1"/>
    <property type="match status" value="1"/>
</dbReference>
<evidence type="ECO:0000259" key="9">
    <source>
        <dbReference type="PROSITE" id="PS50893"/>
    </source>
</evidence>
<dbReference type="Pfam" id="PF00005">
    <property type="entry name" value="ABC_tran"/>
    <property type="match status" value="2"/>
</dbReference>
<dbReference type="CDD" id="cd03216">
    <property type="entry name" value="ABC_Carb_Monos_I"/>
    <property type="match status" value="1"/>
</dbReference>
<dbReference type="PANTHER" id="PTHR43790">
    <property type="entry name" value="CARBOHYDRATE TRANSPORT ATP-BINDING PROTEIN MG119-RELATED"/>
    <property type="match status" value="1"/>
</dbReference>
<keyword evidence="7" id="KW-1278">Translocase</keyword>
<dbReference type="SUPFAM" id="SSF52540">
    <property type="entry name" value="P-loop containing nucleoside triphosphate hydrolases"/>
    <property type="match status" value="2"/>
</dbReference>
<feature type="domain" description="ABC transporter" evidence="9">
    <location>
        <begin position="18"/>
        <end position="259"/>
    </location>
</feature>
<evidence type="ECO:0000256" key="5">
    <source>
        <dbReference type="ARBA" id="ARBA00022741"/>
    </source>
</evidence>
<keyword evidence="5" id="KW-0547">Nucleotide-binding</keyword>
<keyword evidence="8" id="KW-0472">Membrane</keyword>
<dbReference type="SMART" id="SM00382">
    <property type="entry name" value="AAA"/>
    <property type="match status" value="2"/>
</dbReference>
<comment type="caution">
    <text evidence="10">The sequence shown here is derived from an EMBL/GenBank/DDBJ whole genome shotgun (WGS) entry which is preliminary data.</text>
</comment>
<evidence type="ECO:0000256" key="6">
    <source>
        <dbReference type="ARBA" id="ARBA00022840"/>
    </source>
</evidence>
<evidence type="ECO:0000256" key="2">
    <source>
        <dbReference type="ARBA" id="ARBA00022475"/>
    </source>
</evidence>
<keyword evidence="6 10" id="KW-0067">ATP-binding</keyword>
<evidence type="ECO:0000313" key="11">
    <source>
        <dbReference type="Proteomes" id="UP001165586"/>
    </source>
</evidence>
<dbReference type="InterPro" id="IPR017871">
    <property type="entry name" value="ABC_transporter-like_CS"/>
</dbReference>
<sequence>MSAAEPTVAQTSTEAPALRLTDVSKSFGVVNALTKVSLEIRPREVVGLIGENGAGKSSLLKILSGNQTADSGTMELRGRPVTFSSISQAMSNGVAMVYQEQSLLPNVSVAENILLGNERGAVRDGFYRWKQMHRTAQRHLDEVKSGVSPSDITDTLPFAQRQMVEVAKALATGDGSPYDPVILLDEPTSVLESGDIETLFSVIRRVKEHASIVFVSHRLEEVLEICDRVYVMRDGEVVAEVDPAEADVDQLFRLMVGRDLTSGYFREDLSTEPTPDVRLAIESLTGPGFSDVSLGINRGEIVSILGVQDSGRENLGRVLFGALPAAHGSVRIDGERVGLRSTRDAVARGIGYLPSERKIDGAIMGMSVADNMTLAHPDVVSTLGVMRSRRVREVADEWIRRLAIKTSGPAAEMVNLSGGNQQKVVLAKWMLAPDLRVLILDTPTRGLDVGAKSEVYAILHGLAAKGVSIILLADSLEEGIYVSHRVITMADGKVTGEFTSRPGNRPSRTSLIERML</sequence>
<feature type="domain" description="ABC transporter" evidence="9">
    <location>
        <begin position="272"/>
        <end position="516"/>
    </location>
</feature>
<dbReference type="EMBL" id="JANLCJ010000004">
    <property type="protein sequence ID" value="MCS5734723.1"/>
    <property type="molecule type" value="Genomic_DNA"/>
</dbReference>
<dbReference type="InterPro" id="IPR027417">
    <property type="entry name" value="P-loop_NTPase"/>
</dbReference>
<evidence type="ECO:0000256" key="3">
    <source>
        <dbReference type="ARBA" id="ARBA00022597"/>
    </source>
</evidence>
<dbReference type="InterPro" id="IPR003593">
    <property type="entry name" value="AAA+_ATPase"/>
</dbReference>
<keyword evidence="1" id="KW-0813">Transport</keyword>
<organism evidence="10 11">
    <name type="scientific">Herbiconiux daphne</name>
    <dbReference type="NCBI Taxonomy" id="2970914"/>
    <lineage>
        <taxon>Bacteria</taxon>
        <taxon>Bacillati</taxon>
        <taxon>Actinomycetota</taxon>
        <taxon>Actinomycetes</taxon>
        <taxon>Micrococcales</taxon>
        <taxon>Microbacteriaceae</taxon>
        <taxon>Herbiconiux</taxon>
    </lineage>
</organism>
<dbReference type="GO" id="GO:0005524">
    <property type="term" value="F:ATP binding"/>
    <property type="evidence" value="ECO:0007669"/>
    <property type="project" value="UniProtKB-KW"/>
</dbReference>
<dbReference type="InterPro" id="IPR050107">
    <property type="entry name" value="ABC_carbohydrate_import_ATPase"/>
</dbReference>
<proteinExistence type="predicted"/>
<dbReference type="PANTHER" id="PTHR43790:SF3">
    <property type="entry name" value="D-ALLOSE IMPORT ATP-BINDING PROTEIN ALSA-RELATED"/>
    <property type="match status" value="1"/>
</dbReference>
<evidence type="ECO:0000256" key="4">
    <source>
        <dbReference type="ARBA" id="ARBA00022737"/>
    </source>
</evidence>
<dbReference type="Proteomes" id="UP001165586">
    <property type="component" value="Unassembled WGS sequence"/>
</dbReference>
<evidence type="ECO:0000256" key="1">
    <source>
        <dbReference type="ARBA" id="ARBA00022448"/>
    </source>
</evidence>
<name>A0ABT2H466_9MICO</name>
<dbReference type="RefSeq" id="WP_259539591.1">
    <property type="nucleotide sequence ID" value="NZ_JANLCJ010000004.1"/>
</dbReference>
<dbReference type="PROSITE" id="PS50893">
    <property type="entry name" value="ABC_TRANSPORTER_2"/>
    <property type="match status" value="2"/>
</dbReference>
<dbReference type="CDD" id="cd03215">
    <property type="entry name" value="ABC_Carb_Monos_II"/>
    <property type="match status" value="1"/>
</dbReference>
<protein>
    <submittedName>
        <fullName evidence="10">Sugar ABC transporter ATP-binding protein</fullName>
    </submittedName>
</protein>
<keyword evidence="11" id="KW-1185">Reference proteome</keyword>
<reference evidence="10" key="1">
    <citation type="submission" date="2022-08" db="EMBL/GenBank/DDBJ databases">
        <authorList>
            <person name="Deng Y."/>
            <person name="Han X.-F."/>
            <person name="Zhang Y.-Q."/>
        </authorList>
    </citation>
    <scope>NUCLEOTIDE SEQUENCE</scope>
    <source>
        <strain evidence="10">CPCC 203386</strain>
    </source>
</reference>
<keyword evidence="2" id="KW-1003">Cell membrane</keyword>
<keyword evidence="3" id="KW-0762">Sugar transport</keyword>
<evidence type="ECO:0000256" key="7">
    <source>
        <dbReference type="ARBA" id="ARBA00022967"/>
    </source>
</evidence>